<feature type="active site" description="Charge relay system" evidence="5">
    <location>
        <position position="210"/>
    </location>
</feature>
<dbReference type="Pfam" id="PF01425">
    <property type="entry name" value="Amidase"/>
    <property type="match status" value="1"/>
</dbReference>
<dbReference type="EC" id="3.5.1.4" evidence="3"/>
<feature type="binding site" evidence="6">
    <location>
        <begin position="231"/>
        <end position="234"/>
    </location>
    <ligand>
        <name>substrate</name>
    </ligand>
</feature>
<reference evidence="8 10" key="1">
    <citation type="submission" date="2020-01" db="EMBL/GenBank/DDBJ databases">
        <authorList>
            <consortium name="DOE Joint Genome Institute"/>
            <person name="Haridas S."/>
            <person name="Albert R."/>
            <person name="Binder M."/>
            <person name="Bloem J."/>
            <person name="Labutti K."/>
            <person name="Salamov A."/>
            <person name="Andreopoulos B."/>
            <person name="Baker S.E."/>
            <person name="Barry K."/>
            <person name="Bills G."/>
            <person name="Bluhm B.H."/>
            <person name="Cannon C."/>
            <person name="Castanera R."/>
            <person name="Culley D.E."/>
            <person name="Daum C."/>
            <person name="Ezra D."/>
            <person name="Gonzalez J.B."/>
            <person name="Henrissat B."/>
            <person name="Kuo A."/>
            <person name="Liang C."/>
            <person name="Lipzen A."/>
            <person name="Lutzoni F."/>
            <person name="Magnuson J."/>
            <person name="Mondo S."/>
            <person name="Nolan M."/>
            <person name="Ohm R."/>
            <person name="Pangilinan J."/>
            <person name="Park H.-J."/>
            <person name="Ramirez L."/>
            <person name="Alfaro M."/>
            <person name="Sun H."/>
            <person name="Tritt A."/>
            <person name="Yoshinaga Y."/>
            <person name="Zwiers L.-H."/>
            <person name="Turgeon B.G."/>
            <person name="Goodwin S.B."/>
            <person name="Spatafora J.W."/>
            <person name="Crous P.W."/>
            <person name="Grigoriev I.V."/>
        </authorList>
    </citation>
    <scope>NUCLEOTIDE SEQUENCE</scope>
    <source>
        <strain evidence="8 10">CBS 781.70</strain>
    </source>
</reference>
<dbReference type="GeneID" id="54423976"/>
<evidence type="ECO:0000313" key="8">
    <source>
        <dbReference type="EMBL" id="KAF1810440.1"/>
    </source>
</evidence>
<evidence type="ECO:0000256" key="4">
    <source>
        <dbReference type="ARBA" id="ARBA00022801"/>
    </source>
</evidence>
<dbReference type="Gene3D" id="3.90.1300.10">
    <property type="entry name" value="Amidase signature (AS) domain"/>
    <property type="match status" value="1"/>
</dbReference>
<gene>
    <name evidence="8 10" type="ORF">P152DRAFT_98647</name>
</gene>
<keyword evidence="9" id="KW-1185">Reference proteome</keyword>
<evidence type="ECO:0000313" key="10">
    <source>
        <dbReference type="RefSeq" id="XP_033532071.1"/>
    </source>
</evidence>
<sequence>MSVFPKQMDTWQETVAVVQQYRDNSLDIDPPLSGIPLNLPSNVSEIPRKFLSAIELDITETPPEHLLEKLASGELSSVAVTQAFLRRAALAQRLTNCLTELLPRRALARAKELDDHLSQHGKPIGPLHGLPVSIKEQITLADHPLNYSYVSWVDNVPRHSAYLIDLLETAGAVIHARTTQPQLIMHLECASNLYGTTVNPFNCSLTSGGSSGGEGALLALKGSALGVGTDIGGSVRSPAANCGVWALRPTTGRVPMLGIDEDYIGQEAIRAVAGPMSTSFEGLRSFMRAVLRGRKPELKEPGLIPLGWRDDEAKSHFWSEEKGWRLKIGVMWDDGVVKPHPPVQRALRELVEALKEIDGVEIRDWEPYHHDQAWSIAASLYFPDGGADEERELRASGEPWLPLSRWIVKDNPFCKELGMHDLWDWTAKREQYRIKYASRWLETATGDDERGVPTGMVDVLLCPAGPGAAPPLENSKYWGYLAQWNVLDYPAAVFPVTTVDKGADKKDQSYRPRNEQDAFNHELYEPERYTDAPVGLQLVGRIYEDEKVLAALDFISSRIQLPLRKAT</sequence>
<dbReference type="RefSeq" id="XP_033532071.1">
    <property type="nucleotide sequence ID" value="XM_033683406.1"/>
</dbReference>
<organism evidence="8">
    <name type="scientific">Eremomyces bilateralis CBS 781.70</name>
    <dbReference type="NCBI Taxonomy" id="1392243"/>
    <lineage>
        <taxon>Eukaryota</taxon>
        <taxon>Fungi</taxon>
        <taxon>Dikarya</taxon>
        <taxon>Ascomycota</taxon>
        <taxon>Pezizomycotina</taxon>
        <taxon>Dothideomycetes</taxon>
        <taxon>Dothideomycetes incertae sedis</taxon>
        <taxon>Eremomycetales</taxon>
        <taxon>Eremomycetaceae</taxon>
        <taxon>Eremomyces</taxon>
    </lineage>
</organism>
<dbReference type="Proteomes" id="UP000504638">
    <property type="component" value="Unplaced"/>
</dbReference>
<feature type="domain" description="Amidase" evidence="7">
    <location>
        <begin position="80"/>
        <end position="549"/>
    </location>
</feature>
<name>A0A6G1FXM9_9PEZI</name>
<dbReference type="OrthoDB" id="6428749at2759"/>
<reference evidence="10" key="3">
    <citation type="submission" date="2025-04" db="UniProtKB">
        <authorList>
            <consortium name="RefSeq"/>
        </authorList>
    </citation>
    <scope>IDENTIFICATION</scope>
    <source>
        <strain evidence="10">CBS 781.70</strain>
    </source>
</reference>
<evidence type="ECO:0000313" key="9">
    <source>
        <dbReference type="Proteomes" id="UP000504638"/>
    </source>
</evidence>
<reference evidence="10" key="2">
    <citation type="submission" date="2020-04" db="EMBL/GenBank/DDBJ databases">
        <authorList>
            <consortium name="NCBI Genome Project"/>
        </authorList>
    </citation>
    <scope>NUCLEOTIDE SEQUENCE</scope>
    <source>
        <strain evidence="10">CBS 781.70</strain>
    </source>
</reference>
<evidence type="ECO:0000256" key="5">
    <source>
        <dbReference type="PIRSR" id="PIRSR001221-1"/>
    </source>
</evidence>
<feature type="binding site" evidence="6">
    <location>
        <position position="184"/>
    </location>
    <ligand>
        <name>substrate</name>
    </ligand>
</feature>
<evidence type="ECO:0000259" key="7">
    <source>
        <dbReference type="Pfam" id="PF01425"/>
    </source>
</evidence>
<keyword evidence="4" id="KW-0378">Hydrolase</keyword>
<proteinExistence type="inferred from homology"/>
<dbReference type="PANTHER" id="PTHR46072:SF4">
    <property type="entry name" value="AMIDASE C550.07-RELATED"/>
    <property type="match status" value="1"/>
</dbReference>
<dbReference type="AlphaFoldDB" id="A0A6G1FXM9"/>
<dbReference type="GO" id="GO:0016740">
    <property type="term" value="F:transferase activity"/>
    <property type="evidence" value="ECO:0007669"/>
    <property type="project" value="UniProtKB-KW"/>
</dbReference>
<evidence type="ECO:0000256" key="1">
    <source>
        <dbReference type="ARBA" id="ARBA00001311"/>
    </source>
</evidence>
<accession>A0A6G1FXM9</accession>
<dbReference type="InterPro" id="IPR023631">
    <property type="entry name" value="Amidase_dom"/>
</dbReference>
<keyword evidence="8" id="KW-0808">Transferase</keyword>
<dbReference type="PANTHER" id="PTHR46072">
    <property type="entry name" value="AMIDASE-RELATED-RELATED"/>
    <property type="match status" value="1"/>
</dbReference>
<dbReference type="InterPro" id="IPR020556">
    <property type="entry name" value="Amidase_CS"/>
</dbReference>
<dbReference type="SUPFAM" id="SSF75304">
    <property type="entry name" value="Amidase signature (AS) enzymes"/>
    <property type="match status" value="1"/>
</dbReference>
<feature type="active site" description="Charge relay system" evidence="5">
    <location>
        <position position="135"/>
    </location>
</feature>
<comment type="similarity">
    <text evidence="2">Belongs to the amidase family.</text>
</comment>
<protein>
    <recommendedName>
        <fullName evidence="3">amidase</fullName>
        <ecNumber evidence="3">3.5.1.4</ecNumber>
    </recommendedName>
</protein>
<feature type="active site" description="Acyl-ester intermediate" evidence="5">
    <location>
        <position position="234"/>
    </location>
</feature>
<evidence type="ECO:0000256" key="2">
    <source>
        <dbReference type="ARBA" id="ARBA00009199"/>
    </source>
</evidence>
<evidence type="ECO:0000256" key="6">
    <source>
        <dbReference type="PIRSR" id="PIRSR001221-2"/>
    </source>
</evidence>
<dbReference type="GO" id="GO:0004040">
    <property type="term" value="F:amidase activity"/>
    <property type="evidence" value="ECO:0007669"/>
    <property type="project" value="UniProtKB-EC"/>
</dbReference>
<dbReference type="EMBL" id="ML975166">
    <property type="protein sequence ID" value="KAF1810440.1"/>
    <property type="molecule type" value="Genomic_DNA"/>
</dbReference>
<comment type="catalytic activity">
    <reaction evidence="1">
        <text>a monocarboxylic acid amide + H2O = a monocarboxylate + NH4(+)</text>
        <dbReference type="Rhea" id="RHEA:12020"/>
        <dbReference type="ChEBI" id="CHEBI:15377"/>
        <dbReference type="ChEBI" id="CHEBI:28938"/>
        <dbReference type="ChEBI" id="CHEBI:35757"/>
        <dbReference type="ChEBI" id="CHEBI:83628"/>
        <dbReference type="EC" id="3.5.1.4"/>
    </reaction>
</comment>
<dbReference type="PIRSF" id="PIRSF001221">
    <property type="entry name" value="Amidase_fungi"/>
    <property type="match status" value="1"/>
</dbReference>
<dbReference type="InterPro" id="IPR036928">
    <property type="entry name" value="AS_sf"/>
</dbReference>
<feature type="binding site" evidence="6">
    <location>
        <position position="210"/>
    </location>
    <ligand>
        <name>substrate</name>
    </ligand>
</feature>
<dbReference type="PROSITE" id="PS00571">
    <property type="entry name" value="AMIDASES"/>
    <property type="match status" value="1"/>
</dbReference>
<evidence type="ECO:0000256" key="3">
    <source>
        <dbReference type="ARBA" id="ARBA00012922"/>
    </source>
</evidence>